<dbReference type="EMBL" id="LSYV01000009">
    <property type="protein sequence ID" value="KXZ52962.1"/>
    <property type="molecule type" value="Genomic_DNA"/>
</dbReference>
<dbReference type="OrthoDB" id="549421at2759"/>
<dbReference type="AlphaFoldDB" id="A0A150GTB7"/>
<gene>
    <name evidence="2" type="ORF">GPECTOR_8g335</name>
</gene>
<organism evidence="2 3">
    <name type="scientific">Gonium pectorale</name>
    <name type="common">Green alga</name>
    <dbReference type="NCBI Taxonomy" id="33097"/>
    <lineage>
        <taxon>Eukaryota</taxon>
        <taxon>Viridiplantae</taxon>
        <taxon>Chlorophyta</taxon>
        <taxon>core chlorophytes</taxon>
        <taxon>Chlorophyceae</taxon>
        <taxon>CS clade</taxon>
        <taxon>Chlamydomonadales</taxon>
        <taxon>Volvocaceae</taxon>
        <taxon>Gonium</taxon>
    </lineage>
</organism>
<evidence type="ECO:0000256" key="1">
    <source>
        <dbReference type="SAM" id="MobiDB-lite"/>
    </source>
</evidence>
<reference evidence="3" key="1">
    <citation type="journal article" date="2016" name="Nat. Commun.">
        <title>The Gonium pectorale genome demonstrates co-option of cell cycle regulation during the evolution of multicellularity.</title>
        <authorList>
            <person name="Hanschen E.R."/>
            <person name="Marriage T.N."/>
            <person name="Ferris P.J."/>
            <person name="Hamaji T."/>
            <person name="Toyoda A."/>
            <person name="Fujiyama A."/>
            <person name="Neme R."/>
            <person name="Noguchi H."/>
            <person name="Minakuchi Y."/>
            <person name="Suzuki M."/>
            <person name="Kawai-Toyooka H."/>
            <person name="Smith D.R."/>
            <person name="Sparks H."/>
            <person name="Anderson J."/>
            <person name="Bakaric R."/>
            <person name="Luria V."/>
            <person name="Karger A."/>
            <person name="Kirschner M.W."/>
            <person name="Durand P.M."/>
            <person name="Michod R.E."/>
            <person name="Nozaki H."/>
            <person name="Olson B.J."/>
        </authorList>
    </citation>
    <scope>NUCLEOTIDE SEQUENCE [LARGE SCALE GENOMIC DNA]</scope>
    <source>
        <strain evidence="3">NIES-2863</strain>
    </source>
</reference>
<keyword evidence="3" id="KW-1185">Reference proteome</keyword>
<evidence type="ECO:0000313" key="2">
    <source>
        <dbReference type="EMBL" id="KXZ52962.1"/>
    </source>
</evidence>
<feature type="compositionally biased region" description="Gly residues" evidence="1">
    <location>
        <begin position="422"/>
        <end position="432"/>
    </location>
</feature>
<sequence>MQALFACRSPERQADLAFISIVMIVGICIYPQLAKPFCEGQPHSLPLSSRVMRSFPCQGSALRKAAWVLSRAPWVLADVGKLGIADAGLGIGLAIWLARLACALLLPDPLYTDVVAPLLTYAVRNCFCLFHIWLGPQHVPSPAAVFTNLSLLHIPLDICVSLTCQRPSMWLEAAHGVFNTACTILLCSWYSRNPATGVSFWSVLLKLSGYEPRQLGPGWEERLRAELEARGERLAGVYVRAGCIELMLETELPADRQGDAWSHPALASGTCTGLLAEEPGLLAAVVEALGLPPTAGPENAAQVLGSLRGSQAEDSPLQSGPSLSVTVRPRMWLLRPGDPTRLALELRVMGLPTKVAVTGWEAGSSSDTEGDDPDGSGRGAPAAPSVASGQGPLLEVLVRSRGRYLPVRVGAPPATGQRAEGSSGGRPAGGSGVAGSRLGPLCLRAEVDAAGAGPGLTQVDLRLGGRPLCALPLLLLPAGREDLAAELGRLAEATRPVPGAAGAEGSLQGDVLGGLMYDLGSLLYGDIDDLHVDVVGALAAHLLEYAETAGLPATAAAIREAVEARTSVARGGKAAARSSTAKTGGGPSCSSCWAAAMEHLPSTPAGPRPWASSSTRATAWRDVGRALLLSLGLVREGPAQAEAFRAAADGWAAAQAHIIQAVELLSLLSSLVRGRGRLSPARMLVWFVRCGPSLVTAAAWPLLPPHAWRRLAGAVRRPRYAAMLGAKAAAVAARLPTPASMVPYYSGLSMVALEGAIMPATCPLSLAASVVLSALRLPLHAALIGSVLAAGAGQGPGGWPLTSRVLTGRALLLAARVEMVALATTLACNVYLRLGCRRGRERRAKGQPVRGSGHVKAE</sequence>
<name>A0A150GTB7_GONPE</name>
<proteinExistence type="predicted"/>
<protein>
    <submittedName>
        <fullName evidence="2">Uncharacterized protein</fullName>
    </submittedName>
</protein>
<evidence type="ECO:0000313" key="3">
    <source>
        <dbReference type="Proteomes" id="UP000075714"/>
    </source>
</evidence>
<dbReference type="Proteomes" id="UP000075714">
    <property type="component" value="Unassembled WGS sequence"/>
</dbReference>
<feature type="region of interest" description="Disordered" evidence="1">
    <location>
        <begin position="407"/>
        <end position="432"/>
    </location>
</feature>
<accession>A0A150GTB7</accession>
<comment type="caution">
    <text evidence="2">The sequence shown here is derived from an EMBL/GenBank/DDBJ whole genome shotgun (WGS) entry which is preliminary data.</text>
</comment>
<feature type="region of interest" description="Disordered" evidence="1">
    <location>
        <begin position="359"/>
        <end position="388"/>
    </location>
</feature>